<name>A0AAD9RLE7_9HYME</name>
<comment type="caution">
    <text evidence="2">The sequence shown here is derived from an EMBL/GenBank/DDBJ whole genome shotgun (WGS) entry which is preliminary data.</text>
</comment>
<proteinExistence type="predicted"/>
<evidence type="ECO:0000313" key="3">
    <source>
        <dbReference type="Proteomes" id="UP001258017"/>
    </source>
</evidence>
<dbReference type="Proteomes" id="UP001258017">
    <property type="component" value="Unassembled WGS sequence"/>
</dbReference>
<feature type="region of interest" description="Disordered" evidence="1">
    <location>
        <begin position="83"/>
        <end position="130"/>
    </location>
</feature>
<reference evidence="2" key="1">
    <citation type="submission" date="2021-08" db="EMBL/GenBank/DDBJ databases">
        <authorList>
            <person name="Misof B."/>
            <person name="Oliver O."/>
            <person name="Podsiadlowski L."/>
            <person name="Donath A."/>
            <person name="Peters R."/>
            <person name="Mayer C."/>
            <person name="Rust J."/>
            <person name="Gunkel S."/>
            <person name="Lesny P."/>
            <person name="Martin S."/>
            <person name="Oeyen J.P."/>
            <person name="Petersen M."/>
            <person name="Panagiotis P."/>
            <person name="Wilbrandt J."/>
            <person name="Tanja T."/>
        </authorList>
    </citation>
    <scope>NUCLEOTIDE SEQUENCE</scope>
    <source>
        <strain evidence="2">GBR_01_08_01A</strain>
        <tissue evidence="2">Thorax + abdomen</tissue>
    </source>
</reference>
<protein>
    <submittedName>
        <fullName evidence="2">Uncharacterized protein</fullName>
    </submittedName>
</protein>
<keyword evidence="3" id="KW-1185">Reference proteome</keyword>
<sequence>MEKAIGVESSETSEENKATGCRKLVNEVIDGRLLQGNKLKAPILSNGYRIPDLPRNRLVPTILDTSLSCIPIYAHLKTYDLKPVERPPTPPILTNLRAKFREGTESNKSSKLSSRTSRTNARKCVSVAKT</sequence>
<gene>
    <name evidence="2" type="ORF">KPH14_002349</name>
</gene>
<organism evidence="2 3">
    <name type="scientific">Odynerus spinipes</name>
    <dbReference type="NCBI Taxonomy" id="1348599"/>
    <lineage>
        <taxon>Eukaryota</taxon>
        <taxon>Metazoa</taxon>
        <taxon>Ecdysozoa</taxon>
        <taxon>Arthropoda</taxon>
        <taxon>Hexapoda</taxon>
        <taxon>Insecta</taxon>
        <taxon>Pterygota</taxon>
        <taxon>Neoptera</taxon>
        <taxon>Endopterygota</taxon>
        <taxon>Hymenoptera</taxon>
        <taxon>Apocrita</taxon>
        <taxon>Aculeata</taxon>
        <taxon>Vespoidea</taxon>
        <taxon>Vespidae</taxon>
        <taxon>Eumeninae</taxon>
        <taxon>Odynerus</taxon>
    </lineage>
</organism>
<feature type="compositionally biased region" description="Low complexity" evidence="1">
    <location>
        <begin position="106"/>
        <end position="119"/>
    </location>
</feature>
<evidence type="ECO:0000256" key="1">
    <source>
        <dbReference type="SAM" id="MobiDB-lite"/>
    </source>
</evidence>
<accession>A0AAD9RLE7</accession>
<evidence type="ECO:0000313" key="2">
    <source>
        <dbReference type="EMBL" id="KAK2581889.1"/>
    </source>
</evidence>
<reference evidence="2" key="2">
    <citation type="journal article" date="2023" name="Commun. Biol.">
        <title>Intrasexual cuticular hydrocarbon dimorphism in a wasp sheds light on hydrocarbon biosynthesis genes in Hymenoptera.</title>
        <authorList>
            <person name="Moris V.C."/>
            <person name="Podsiadlowski L."/>
            <person name="Martin S."/>
            <person name="Oeyen J.P."/>
            <person name="Donath A."/>
            <person name="Petersen M."/>
            <person name="Wilbrandt J."/>
            <person name="Misof B."/>
            <person name="Liedtke D."/>
            <person name="Thamm M."/>
            <person name="Scheiner R."/>
            <person name="Schmitt T."/>
            <person name="Niehuis O."/>
        </authorList>
    </citation>
    <scope>NUCLEOTIDE SEQUENCE</scope>
    <source>
        <strain evidence="2">GBR_01_08_01A</strain>
    </source>
</reference>
<dbReference type="AlphaFoldDB" id="A0AAD9RLE7"/>
<dbReference type="EMBL" id="JAIFRP010000038">
    <property type="protein sequence ID" value="KAK2581889.1"/>
    <property type="molecule type" value="Genomic_DNA"/>
</dbReference>